<feature type="compositionally biased region" description="Polar residues" evidence="1">
    <location>
        <begin position="1"/>
        <end position="14"/>
    </location>
</feature>
<gene>
    <name evidence="2" type="ORF">TSPGSL018_17328</name>
</gene>
<protein>
    <submittedName>
        <fullName evidence="2">Uncharacterized protein</fullName>
    </submittedName>
</protein>
<dbReference type="AlphaFoldDB" id="A0A061RXG5"/>
<feature type="region of interest" description="Disordered" evidence="1">
    <location>
        <begin position="1"/>
        <end position="23"/>
    </location>
</feature>
<dbReference type="EMBL" id="GBEZ01007913">
    <property type="protein sequence ID" value="JAC77582.1"/>
    <property type="molecule type" value="Transcribed_RNA"/>
</dbReference>
<reference evidence="2" key="1">
    <citation type="submission" date="2014-05" db="EMBL/GenBank/DDBJ databases">
        <title>The transcriptome of the halophilic microalga Tetraselmis sp. GSL018 isolated from the Great Salt Lake, Utah.</title>
        <authorList>
            <person name="Jinkerson R.E."/>
            <person name="D'Adamo S."/>
            <person name="Posewitz M.C."/>
        </authorList>
    </citation>
    <scope>NUCLEOTIDE SEQUENCE</scope>
    <source>
        <strain evidence="2">GSL018</strain>
    </source>
</reference>
<evidence type="ECO:0000256" key="1">
    <source>
        <dbReference type="SAM" id="MobiDB-lite"/>
    </source>
</evidence>
<evidence type="ECO:0000313" key="2">
    <source>
        <dbReference type="EMBL" id="JAC77582.1"/>
    </source>
</evidence>
<proteinExistence type="predicted"/>
<name>A0A061RXG5_9CHLO</name>
<organism evidence="2">
    <name type="scientific">Tetraselmis sp. GSL018</name>
    <dbReference type="NCBI Taxonomy" id="582737"/>
    <lineage>
        <taxon>Eukaryota</taxon>
        <taxon>Viridiplantae</taxon>
        <taxon>Chlorophyta</taxon>
        <taxon>core chlorophytes</taxon>
        <taxon>Chlorodendrophyceae</taxon>
        <taxon>Chlorodendrales</taxon>
        <taxon>Chlorodendraceae</taxon>
        <taxon>Tetraselmis</taxon>
    </lineage>
</organism>
<sequence length="98" mass="10844">MSSETASSVPATSHSKQKTEAGEVFARQAQFECDEESARSLEAQYRSEAVQEAFACKLQRDSELEAEWDAANAELQAALDAKVAAKTQREEAFQRKKT</sequence>
<accession>A0A061RXG5</accession>